<evidence type="ECO:0008006" key="2">
    <source>
        <dbReference type="Google" id="ProtNLM"/>
    </source>
</evidence>
<name>A0A6C0JJQ6_9ZZZZ</name>
<proteinExistence type="predicted"/>
<accession>A0A6C0JJQ6</accession>
<sequence length="251" mass="28531">MKIGTIVTATDLNPLYCDFIPNFVKAWKAVLPEADVRIVLVADSIPDSLAAWSMYLVLSKPIPGMLTAFQAQCIRLLYPREVKRDEGVLITDMDMLPGNRRYYVDSVANVAPDAFVVYRDVCFPGEIAMCYNAAHPSVWTSLFGSEPTEAVLQSWYPADYDGAHGGVGWGTDQVKFKQIWDAWTGPKVVLNDGVTQFTRLDRIHPWNFTNRVQLRNTILAGFICDYHCLRPYSEHKDINDFIVSCLEERRW</sequence>
<reference evidence="1" key="1">
    <citation type="journal article" date="2020" name="Nature">
        <title>Giant virus diversity and host interactions through global metagenomics.</title>
        <authorList>
            <person name="Schulz F."/>
            <person name="Roux S."/>
            <person name="Paez-Espino D."/>
            <person name="Jungbluth S."/>
            <person name="Walsh D.A."/>
            <person name="Denef V.J."/>
            <person name="McMahon K.D."/>
            <person name="Konstantinidis K.T."/>
            <person name="Eloe-Fadrosh E.A."/>
            <person name="Kyrpides N.C."/>
            <person name="Woyke T."/>
        </authorList>
    </citation>
    <scope>NUCLEOTIDE SEQUENCE</scope>
    <source>
        <strain evidence="1">GVMAG-M-3300027708-51</strain>
    </source>
</reference>
<organism evidence="1">
    <name type="scientific">viral metagenome</name>
    <dbReference type="NCBI Taxonomy" id="1070528"/>
    <lineage>
        <taxon>unclassified sequences</taxon>
        <taxon>metagenomes</taxon>
        <taxon>organismal metagenomes</taxon>
    </lineage>
</organism>
<dbReference type="AlphaFoldDB" id="A0A6C0JJQ6"/>
<dbReference type="EMBL" id="MN740403">
    <property type="protein sequence ID" value="QHU04687.1"/>
    <property type="molecule type" value="Genomic_DNA"/>
</dbReference>
<protein>
    <recommendedName>
        <fullName evidence="2">Glycosyltransferase</fullName>
    </recommendedName>
</protein>
<evidence type="ECO:0000313" key="1">
    <source>
        <dbReference type="EMBL" id="QHU04687.1"/>
    </source>
</evidence>